<dbReference type="SUPFAM" id="SSF64397">
    <property type="entry name" value="Hsp33 domain"/>
    <property type="match status" value="1"/>
</dbReference>
<dbReference type="GO" id="GO:0042026">
    <property type="term" value="P:protein refolding"/>
    <property type="evidence" value="ECO:0007669"/>
    <property type="project" value="TreeGrafter"/>
</dbReference>
<proteinExistence type="predicted"/>
<dbReference type="PANTHER" id="PTHR30111">
    <property type="entry name" value="33 KDA CHAPERONIN"/>
    <property type="match status" value="1"/>
</dbReference>
<dbReference type="PIRSF" id="PIRSF005261">
    <property type="entry name" value="Heat_shock_Hsp33"/>
    <property type="match status" value="1"/>
</dbReference>
<gene>
    <name evidence="6" type="primary">hslO_5</name>
    <name evidence="6" type="ORF">SDC9_53268</name>
</gene>
<comment type="caution">
    <text evidence="6">The sequence shown here is derived from an EMBL/GenBank/DDBJ whole genome shotgun (WGS) entry which is preliminary data.</text>
</comment>
<organism evidence="6">
    <name type="scientific">bioreactor metagenome</name>
    <dbReference type="NCBI Taxonomy" id="1076179"/>
    <lineage>
        <taxon>unclassified sequences</taxon>
        <taxon>metagenomes</taxon>
        <taxon>ecological metagenomes</taxon>
    </lineage>
</organism>
<dbReference type="AlphaFoldDB" id="A0A644WY47"/>
<accession>A0A644WY47</accession>
<dbReference type="InterPro" id="IPR000397">
    <property type="entry name" value="Heat_shock_Hsp33"/>
</dbReference>
<dbReference type="GO" id="GO:0044183">
    <property type="term" value="F:protein folding chaperone"/>
    <property type="evidence" value="ECO:0007669"/>
    <property type="project" value="TreeGrafter"/>
</dbReference>
<keyword evidence="5" id="KW-0676">Redox-active center</keyword>
<protein>
    <submittedName>
        <fullName evidence="6">33 kDa chaperonin</fullName>
    </submittedName>
</protein>
<keyword evidence="4" id="KW-0143">Chaperone</keyword>
<sequence>MIKKKIEDRDLQEHLAALSDDGREVFLLHDDQIRVTAIAATKLINQMRANHDLGLLETYVLGQAFLAGGLLSATVKGNDRIQLNIECGGPIGGVFVESWAAGAVRGYLKHNPIPLKESLKSLDLNELYGPGFLSVSKILEGHKTPFTGQTMMAYGDLAKDLALHYHQSEQTPTMFVLSLHFDKRGQVTGSGALFLQAMPGCSEGILDELEELSSKLPSIGAWLAEGKTIRSYVEKQFEASQVRHLASQFMAFSCPCSREQYTRYLKQLNKEEQKDILENGPFPLELVCANCNTHYHYERFELEHLLSEAEGVTV</sequence>
<evidence type="ECO:0000256" key="3">
    <source>
        <dbReference type="ARBA" id="ARBA00023157"/>
    </source>
</evidence>
<keyword evidence="3" id="KW-1015">Disulfide bond</keyword>
<dbReference type="Pfam" id="PF01430">
    <property type="entry name" value="HSP33"/>
    <property type="match status" value="1"/>
</dbReference>
<dbReference type="GO" id="GO:0005737">
    <property type="term" value="C:cytoplasm"/>
    <property type="evidence" value="ECO:0007669"/>
    <property type="project" value="InterPro"/>
</dbReference>
<dbReference type="InterPro" id="IPR016153">
    <property type="entry name" value="Heat_shock_Hsp33_N"/>
</dbReference>
<evidence type="ECO:0000256" key="4">
    <source>
        <dbReference type="ARBA" id="ARBA00023186"/>
    </source>
</evidence>
<dbReference type="SUPFAM" id="SSF118352">
    <property type="entry name" value="HSP33 redox switch-like"/>
    <property type="match status" value="1"/>
</dbReference>
<keyword evidence="1" id="KW-0963">Cytoplasm</keyword>
<name>A0A644WY47_9ZZZZ</name>
<evidence type="ECO:0000256" key="1">
    <source>
        <dbReference type="ARBA" id="ARBA00022490"/>
    </source>
</evidence>
<evidence type="ECO:0000256" key="2">
    <source>
        <dbReference type="ARBA" id="ARBA00022833"/>
    </source>
</evidence>
<dbReference type="GO" id="GO:0051082">
    <property type="term" value="F:unfolded protein binding"/>
    <property type="evidence" value="ECO:0007669"/>
    <property type="project" value="InterPro"/>
</dbReference>
<dbReference type="EMBL" id="VSSQ01001284">
    <property type="protein sequence ID" value="MPM06964.1"/>
    <property type="molecule type" value="Genomic_DNA"/>
</dbReference>
<dbReference type="InterPro" id="IPR016154">
    <property type="entry name" value="Heat_shock_Hsp33_C"/>
</dbReference>
<evidence type="ECO:0000313" key="6">
    <source>
        <dbReference type="EMBL" id="MPM06964.1"/>
    </source>
</evidence>
<evidence type="ECO:0000256" key="5">
    <source>
        <dbReference type="ARBA" id="ARBA00023284"/>
    </source>
</evidence>
<dbReference type="Gene3D" id="3.55.30.10">
    <property type="entry name" value="Hsp33 domain"/>
    <property type="match status" value="1"/>
</dbReference>
<dbReference type="PANTHER" id="PTHR30111:SF1">
    <property type="entry name" value="33 KDA CHAPERONIN"/>
    <property type="match status" value="1"/>
</dbReference>
<dbReference type="Gene3D" id="3.90.1280.10">
    <property type="entry name" value="HSP33 redox switch-like"/>
    <property type="match status" value="1"/>
</dbReference>
<reference evidence="6" key="1">
    <citation type="submission" date="2019-08" db="EMBL/GenBank/DDBJ databases">
        <authorList>
            <person name="Kucharzyk K."/>
            <person name="Murdoch R.W."/>
            <person name="Higgins S."/>
            <person name="Loffler F."/>
        </authorList>
    </citation>
    <scope>NUCLEOTIDE SEQUENCE</scope>
</reference>
<keyword evidence="2" id="KW-0862">Zinc</keyword>